<dbReference type="SMART" id="SM00419">
    <property type="entry name" value="HTH_CRP"/>
    <property type="match status" value="1"/>
</dbReference>
<dbReference type="EMBL" id="JACCJZ010000020">
    <property type="protein sequence ID" value="NYZ63885.1"/>
    <property type="molecule type" value="Genomic_DNA"/>
</dbReference>
<evidence type="ECO:0000256" key="8">
    <source>
        <dbReference type="ARBA" id="ARBA00023026"/>
    </source>
</evidence>
<evidence type="ECO:0000259" key="15">
    <source>
        <dbReference type="PROSITE" id="PS51063"/>
    </source>
</evidence>
<dbReference type="AlphaFoldDB" id="A0A7Z0QU80"/>
<dbReference type="Gene3D" id="2.60.120.10">
    <property type="entry name" value="Jelly Rolls"/>
    <property type="match status" value="1"/>
</dbReference>
<evidence type="ECO:0000313" key="17">
    <source>
        <dbReference type="Proteomes" id="UP000589896"/>
    </source>
</evidence>
<protein>
    <recommendedName>
        <fullName evidence="3">CRP-like protein Clp</fullName>
    </recommendedName>
    <alternativeName>
        <fullName evidence="12">Catabolite activation-like protein</fullName>
    </alternativeName>
</protein>
<keyword evidence="9" id="KW-0238">DNA-binding</keyword>
<dbReference type="Pfam" id="PF00027">
    <property type="entry name" value="cNMP_binding"/>
    <property type="match status" value="1"/>
</dbReference>
<dbReference type="CDD" id="cd00092">
    <property type="entry name" value="HTH_CRP"/>
    <property type="match status" value="1"/>
</dbReference>
<evidence type="ECO:0000256" key="13">
    <source>
        <dbReference type="SAM" id="MobiDB-lite"/>
    </source>
</evidence>
<keyword evidence="5" id="KW-0021">Allosteric enzyme</keyword>
<evidence type="ECO:0000256" key="11">
    <source>
        <dbReference type="ARBA" id="ARBA00023163"/>
    </source>
</evidence>
<evidence type="ECO:0000256" key="5">
    <source>
        <dbReference type="ARBA" id="ARBA00022533"/>
    </source>
</evidence>
<feature type="region of interest" description="Disordered" evidence="13">
    <location>
        <begin position="1"/>
        <end position="26"/>
    </location>
</feature>
<dbReference type="SUPFAM" id="SSF46785">
    <property type="entry name" value="Winged helix' DNA-binding domain"/>
    <property type="match status" value="1"/>
</dbReference>
<dbReference type="InterPro" id="IPR014710">
    <property type="entry name" value="RmlC-like_jellyroll"/>
</dbReference>
<dbReference type="InterPro" id="IPR000595">
    <property type="entry name" value="cNMP-bd_dom"/>
</dbReference>
<dbReference type="GO" id="GO:0005829">
    <property type="term" value="C:cytosol"/>
    <property type="evidence" value="ECO:0007669"/>
    <property type="project" value="TreeGrafter"/>
</dbReference>
<accession>A0A7Z0QU80</accession>
<evidence type="ECO:0000256" key="2">
    <source>
        <dbReference type="ARBA" id="ARBA00011738"/>
    </source>
</evidence>
<gene>
    <name evidence="16" type="ORF">H0E82_14130</name>
</gene>
<comment type="caution">
    <text evidence="16">The sequence shown here is derived from an EMBL/GenBank/DDBJ whole genome shotgun (WGS) entry which is preliminary data.</text>
</comment>
<dbReference type="PANTHER" id="PTHR24567">
    <property type="entry name" value="CRP FAMILY TRANSCRIPTIONAL REGULATORY PROTEIN"/>
    <property type="match status" value="1"/>
</dbReference>
<keyword evidence="11" id="KW-0804">Transcription</keyword>
<keyword evidence="6" id="KW-0973">c-di-GMP</keyword>
<evidence type="ECO:0000256" key="6">
    <source>
        <dbReference type="ARBA" id="ARBA00022636"/>
    </source>
</evidence>
<dbReference type="PRINTS" id="PR00034">
    <property type="entry name" value="HTHCRP"/>
</dbReference>
<feature type="domain" description="Cyclic nucleotide-binding" evidence="14">
    <location>
        <begin position="43"/>
        <end position="112"/>
    </location>
</feature>
<name>A0A7Z0QU80_9GAMM</name>
<keyword evidence="7" id="KW-0805">Transcription regulation</keyword>
<comment type="subunit">
    <text evidence="2">Homodimer.</text>
</comment>
<evidence type="ECO:0000256" key="10">
    <source>
        <dbReference type="ARBA" id="ARBA00023159"/>
    </source>
</evidence>
<dbReference type="PROSITE" id="PS51063">
    <property type="entry name" value="HTH_CRP_2"/>
    <property type="match status" value="1"/>
</dbReference>
<dbReference type="InterPro" id="IPR036390">
    <property type="entry name" value="WH_DNA-bd_sf"/>
</dbReference>
<dbReference type="SMART" id="SM00100">
    <property type="entry name" value="cNMP"/>
    <property type="match status" value="1"/>
</dbReference>
<evidence type="ECO:0000256" key="1">
    <source>
        <dbReference type="ARBA" id="ARBA00004496"/>
    </source>
</evidence>
<dbReference type="Gene3D" id="1.10.10.10">
    <property type="entry name" value="Winged helix-like DNA-binding domain superfamily/Winged helix DNA-binding domain"/>
    <property type="match status" value="1"/>
</dbReference>
<proteinExistence type="predicted"/>
<reference evidence="16 17" key="1">
    <citation type="submission" date="2020-07" db="EMBL/GenBank/DDBJ databases">
        <title>isolation of Luteimonas sp. SJ-16.</title>
        <authorList>
            <person name="Huang X.-X."/>
            <person name="Xu L."/>
            <person name="Sun J.-Q."/>
        </authorList>
    </citation>
    <scope>NUCLEOTIDE SEQUENCE [LARGE SCALE GENOMIC DNA]</scope>
    <source>
        <strain evidence="16 17">SJ-16</strain>
    </source>
</reference>
<evidence type="ECO:0000256" key="9">
    <source>
        <dbReference type="ARBA" id="ARBA00023125"/>
    </source>
</evidence>
<sequence length="256" mass="27494">MQAKPPPSVTHHVPSPAARPGQGGTRRLPHAGCDGCLSRHLAVCAALPAAETHALEAAAGEVMLAAGATLAHEGAARREVYTVTRGMLRRVRLLPDGRRLVAGFLMPGDFIGFSGAPAYRHTIEAITESVLCVFPMQSMRRLCERYPELESGMLAQACAELDATRASLMLLARMGPSERLAGFLIDLAERQRLRGGTAHHVDLPMTRADIADHLGLTIETVSRSFTRLRQAGTIAFDDPRRIDLVDLPALRAAAGL</sequence>
<evidence type="ECO:0000313" key="16">
    <source>
        <dbReference type="EMBL" id="NYZ63885.1"/>
    </source>
</evidence>
<dbReference type="SUPFAM" id="SSF51206">
    <property type="entry name" value="cAMP-binding domain-like"/>
    <property type="match status" value="1"/>
</dbReference>
<dbReference type="CDD" id="cd00038">
    <property type="entry name" value="CAP_ED"/>
    <property type="match status" value="1"/>
</dbReference>
<evidence type="ECO:0000259" key="14">
    <source>
        <dbReference type="PROSITE" id="PS50042"/>
    </source>
</evidence>
<evidence type="ECO:0000256" key="7">
    <source>
        <dbReference type="ARBA" id="ARBA00023015"/>
    </source>
</evidence>
<dbReference type="GO" id="GO:0003677">
    <property type="term" value="F:DNA binding"/>
    <property type="evidence" value="ECO:0007669"/>
    <property type="project" value="UniProtKB-KW"/>
</dbReference>
<dbReference type="RefSeq" id="WP_180546076.1">
    <property type="nucleotide sequence ID" value="NZ_JACCJZ010000020.1"/>
</dbReference>
<dbReference type="GO" id="GO:0003824">
    <property type="term" value="F:catalytic activity"/>
    <property type="evidence" value="ECO:0007669"/>
    <property type="project" value="UniProtKB-KW"/>
</dbReference>
<dbReference type="PANTHER" id="PTHR24567:SF75">
    <property type="entry name" value="FUMARATE AND NITRATE REDUCTION REGULATORY PROTEIN"/>
    <property type="match status" value="1"/>
</dbReference>
<evidence type="ECO:0000256" key="4">
    <source>
        <dbReference type="ARBA" id="ARBA00022491"/>
    </source>
</evidence>
<comment type="subcellular location">
    <subcellularLocation>
        <location evidence="1">Cytoplasm</location>
    </subcellularLocation>
</comment>
<evidence type="ECO:0000256" key="12">
    <source>
        <dbReference type="ARBA" id="ARBA00031697"/>
    </source>
</evidence>
<dbReference type="FunFam" id="1.10.10.10:FF:000028">
    <property type="entry name" value="Fumarate/nitrate reduction transcriptional regulator Fnr"/>
    <property type="match status" value="1"/>
</dbReference>
<dbReference type="InterPro" id="IPR018490">
    <property type="entry name" value="cNMP-bd_dom_sf"/>
</dbReference>
<keyword evidence="10" id="KW-0010">Activator</keyword>
<keyword evidence="17" id="KW-1185">Reference proteome</keyword>
<dbReference type="GO" id="GO:0003700">
    <property type="term" value="F:DNA-binding transcription factor activity"/>
    <property type="evidence" value="ECO:0007669"/>
    <property type="project" value="TreeGrafter"/>
</dbReference>
<organism evidence="16 17">
    <name type="scientific">Luteimonas deserti</name>
    <dbReference type="NCBI Taxonomy" id="2752306"/>
    <lineage>
        <taxon>Bacteria</taxon>
        <taxon>Pseudomonadati</taxon>
        <taxon>Pseudomonadota</taxon>
        <taxon>Gammaproteobacteria</taxon>
        <taxon>Lysobacterales</taxon>
        <taxon>Lysobacteraceae</taxon>
        <taxon>Luteimonas</taxon>
    </lineage>
</organism>
<keyword evidence="4" id="KW-0678">Repressor</keyword>
<dbReference type="InterPro" id="IPR050397">
    <property type="entry name" value="Env_Response_Regulators"/>
</dbReference>
<feature type="domain" description="HTH crp-type" evidence="15">
    <location>
        <begin position="174"/>
        <end position="248"/>
    </location>
</feature>
<keyword evidence="8" id="KW-0843">Virulence</keyword>
<dbReference type="Pfam" id="PF13545">
    <property type="entry name" value="HTH_Crp_2"/>
    <property type="match status" value="1"/>
</dbReference>
<dbReference type="PROSITE" id="PS50042">
    <property type="entry name" value="CNMP_BINDING_3"/>
    <property type="match status" value="1"/>
</dbReference>
<evidence type="ECO:0000256" key="3">
    <source>
        <dbReference type="ARBA" id="ARBA00020769"/>
    </source>
</evidence>
<dbReference type="InterPro" id="IPR036388">
    <property type="entry name" value="WH-like_DNA-bd_sf"/>
</dbReference>
<dbReference type="Proteomes" id="UP000589896">
    <property type="component" value="Unassembled WGS sequence"/>
</dbReference>
<dbReference type="InterPro" id="IPR012318">
    <property type="entry name" value="HTH_CRP"/>
</dbReference>